<comment type="caution">
    <text evidence="2">The sequence shown here is derived from an EMBL/GenBank/DDBJ whole genome shotgun (WGS) entry which is preliminary data.</text>
</comment>
<evidence type="ECO:0000259" key="1">
    <source>
        <dbReference type="Pfam" id="PF19054"/>
    </source>
</evidence>
<dbReference type="InterPro" id="IPR043917">
    <property type="entry name" value="DUF5753"/>
</dbReference>
<dbReference type="InterPro" id="IPR010982">
    <property type="entry name" value="Lambda_DNA-bd_dom_sf"/>
</dbReference>
<reference evidence="2 3" key="1">
    <citation type="submission" date="2019-08" db="EMBL/GenBank/DDBJ databases">
        <title>Lentzea from Indian Himalayas.</title>
        <authorList>
            <person name="Mandal S."/>
            <person name="Mallick Gupta A."/>
            <person name="Maiti P.K."/>
            <person name="Sarkar J."/>
            <person name="Mandal S."/>
        </authorList>
    </citation>
    <scope>NUCLEOTIDE SEQUENCE [LARGE SCALE GENOMIC DNA]</scope>
    <source>
        <strain evidence="2 3">PSKA42</strain>
    </source>
</reference>
<dbReference type="SUPFAM" id="SSF47413">
    <property type="entry name" value="lambda repressor-like DNA-binding domains"/>
    <property type="match status" value="1"/>
</dbReference>
<evidence type="ECO:0000313" key="3">
    <source>
        <dbReference type="Proteomes" id="UP001515943"/>
    </source>
</evidence>
<feature type="domain" description="DUF5753" evidence="1">
    <location>
        <begin position="131"/>
        <end position="304"/>
    </location>
</feature>
<evidence type="ECO:0000313" key="2">
    <source>
        <dbReference type="EMBL" id="NKE56882.1"/>
    </source>
</evidence>
<proteinExistence type="predicted"/>
<sequence>MNVMEGVQRPPFRLDLARNCVRCGGMRLTFVRMPARASTVRGREFGASVRAVVDATGMSHRAIAELLGWDPQKISDLLTGKGGVDEIDFARLLGLCRVREEEFNHLMALLKVSREKGWWQHYKGVLPIKMRTLIEHETVASEIHSWHLTLVPGLLQTREYIRPLFEVWPKIETKDIDKRVEARVGRQRILEPGHKFFFYVHEQALLLPVGGETVWRDQLHHLLRLSVRPYISIRVVPTRIGAHAGTMGEFSLMKFKKISPVVYADTMNSGLFMEDDASVDLYSEILKSLAGVALDEEESRRLITDIVS</sequence>
<dbReference type="Proteomes" id="UP001515943">
    <property type="component" value="Unassembled WGS sequence"/>
</dbReference>
<dbReference type="InterPro" id="IPR001387">
    <property type="entry name" value="Cro/C1-type_HTH"/>
</dbReference>
<dbReference type="CDD" id="cd00093">
    <property type="entry name" value="HTH_XRE"/>
    <property type="match status" value="1"/>
</dbReference>
<dbReference type="Pfam" id="PF19054">
    <property type="entry name" value="DUF5753"/>
    <property type="match status" value="1"/>
</dbReference>
<gene>
    <name evidence="2" type="ORF">FXN61_08525</name>
</gene>
<dbReference type="Pfam" id="PF13560">
    <property type="entry name" value="HTH_31"/>
    <property type="match status" value="1"/>
</dbReference>
<keyword evidence="3" id="KW-1185">Reference proteome</keyword>
<accession>A0ABX1FDF7</accession>
<organism evidence="2 3">
    <name type="scientific">Lentzea indica</name>
    <dbReference type="NCBI Taxonomy" id="2604800"/>
    <lineage>
        <taxon>Bacteria</taxon>
        <taxon>Bacillati</taxon>
        <taxon>Actinomycetota</taxon>
        <taxon>Actinomycetes</taxon>
        <taxon>Pseudonocardiales</taxon>
        <taxon>Pseudonocardiaceae</taxon>
        <taxon>Lentzea</taxon>
    </lineage>
</organism>
<protein>
    <submittedName>
        <fullName evidence="2">Helix-turn-helix domain-containing protein</fullName>
    </submittedName>
</protein>
<name>A0ABX1FDF7_9PSEU</name>
<dbReference type="EMBL" id="VSRL01000021">
    <property type="protein sequence ID" value="NKE56882.1"/>
    <property type="molecule type" value="Genomic_DNA"/>
</dbReference>